<comment type="similarity">
    <text evidence="3">Belongs to the JHDM3 histone demethylase family.</text>
</comment>
<dbReference type="EMBL" id="JAHXZJ010001864">
    <property type="protein sequence ID" value="KAH0550736.1"/>
    <property type="molecule type" value="Genomic_DNA"/>
</dbReference>
<keyword evidence="23" id="KW-1185">Reference proteome</keyword>
<keyword evidence="5" id="KW-0479">Metal-binding</keyword>
<dbReference type="InterPro" id="IPR019787">
    <property type="entry name" value="Znf_PHD-finger"/>
</dbReference>
<evidence type="ECO:0000256" key="2">
    <source>
        <dbReference type="ARBA" id="ARBA00004123"/>
    </source>
</evidence>
<dbReference type="CDD" id="cd20392">
    <property type="entry name" value="Tudor_JMJD2_rpt2"/>
    <property type="match status" value="1"/>
</dbReference>
<dbReference type="Gene3D" id="2.30.30.140">
    <property type="match status" value="1"/>
</dbReference>
<dbReference type="SUPFAM" id="SSF63748">
    <property type="entry name" value="Tudor/PWWP/MBT"/>
    <property type="match status" value="2"/>
</dbReference>
<evidence type="ECO:0000256" key="8">
    <source>
        <dbReference type="ARBA" id="ARBA00022833"/>
    </source>
</evidence>
<evidence type="ECO:0000259" key="21">
    <source>
        <dbReference type="PROSITE" id="PS51805"/>
    </source>
</evidence>
<dbReference type="PANTHER" id="PTHR10694:SF129">
    <property type="entry name" value="LYSINE-SPECIFIC DEMETHYLASE 4B-RELATED"/>
    <property type="match status" value="1"/>
</dbReference>
<evidence type="ECO:0000256" key="15">
    <source>
        <dbReference type="ARBA" id="ARBA00023242"/>
    </source>
</evidence>
<dbReference type="Gene3D" id="2.60.120.650">
    <property type="entry name" value="Cupin"/>
    <property type="match status" value="1"/>
</dbReference>
<evidence type="ECO:0000256" key="4">
    <source>
        <dbReference type="ARBA" id="ARBA00012900"/>
    </source>
</evidence>
<evidence type="ECO:0000256" key="18">
    <source>
        <dbReference type="SAM" id="MobiDB-lite"/>
    </source>
</evidence>
<evidence type="ECO:0000256" key="16">
    <source>
        <dbReference type="ARBA" id="ARBA00049349"/>
    </source>
</evidence>
<dbReference type="Gene3D" id="3.10.330.70">
    <property type="match status" value="1"/>
</dbReference>
<evidence type="ECO:0000313" key="23">
    <source>
        <dbReference type="Proteomes" id="UP000826195"/>
    </source>
</evidence>
<evidence type="ECO:0000256" key="13">
    <source>
        <dbReference type="ARBA" id="ARBA00023015"/>
    </source>
</evidence>
<dbReference type="CDD" id="cd15493">
    <property type="entry name" value="PHD_JMJD2"/>
    <property type="match status" value="1"/>
</dbReference>
<evidence type="ECO:0000256" key="11">
    <source>
        <dbReference type="ARBA" id="ARBA00023002"/>
    </source>
</evidence>
<evidence type="ECO:0000256" key="14">
    <source>
        <dbReference type="ARBA" id="ARBA00023163"/>
    </source>
</evidence>
<evidence type="ECO:0000313" key="22">
    <source>
        <dbReference type="EMBL" id="KAH0550736.1"/>
    </source>
</evidence>
<evidence type="ECO:0000259" key="20">
    <source>
        <dbReference type="PROSITE" id="PS51184"/>
    </source>
</evidence>
<evidence type="ECO:0000256" key="12">
    <source>
        <dbReference type="ARBA" id="ARBA00023004"/>
    </source>
</evidence>
<dbReference type="CDD" id="cd20391">
    <property type="entry name" value="Tudor_JMJD2_rpt1"/>
    <property type="match status" value="1"/>
</dbReference>
<feature type="compositionally biased region" description="Polar residues" evidence="18">
    <location>
        <begin position="1232"/>
        <end position="1241"/>
    </location>
</feature>
<accession>A0AAV7IG84</accession>
<keyword evidence="15" id="KW-0539">Nucleus</keyword>
<reference evidence="22 23" key="1">
    <citation type="journal article" date="2021" name="J. Hered.">
        <title>A chromosome-level genome assembly of the parasitoid wasp, Cotesia glomerata (Hymenoptera: Braconidae).</title>
        <authorList>
            <person name="Pinto B.J."/>
            <person name="Weis J.J."/>
            <person name="Gamble T."/>
            <person name="Ode P.J."/>
            <person name="Paul R."/>
            <person name="Zaspel J.M."/>
        </authorList>
    </citation>
    <scope>NUCLEOTIDE SEQUENCE [LARGE SCALE GENOMIC DNA]</scope>
    <source>
        <strain evidence="22">CgM1</strain>
    </source>
</reference>
<evidence type="ECO:0000259" key="19">
    <source>
        <dbReference type="PROSITE" id="PS51183"/>
    </source>
</evidence>
<evidence type="ECO:0000256" key="5">
    <source>
        <dbReference type="ARBA" id="ARBA00022723"/>
    </source>
</evidence>
<gene>
    <name evidence="22" type="ORF">KQX54_020655</name>
</gene>
<dbReference type="SUPFAM" id="SSF57903">
    <property type="entry name" value="FYVE/PHD zinc finger"/>
    <property type="match status" value="1"/>
</dbReference>
<evidence type="ECO:0000256" key="1">
    <source>
        <dbReference type="ARBA" id="ARBA00001954"/>
    </source>
</evidence>
<comment type="catalytic activity">
    <reaction evidence="16">
        <text>N(6),N(6),N(6)-trimethyl-L-lysyl(9)-[histone H3] + 2 2-oxoglutarate + 2 O2 = N(6)-methyl-L-lysyl(9)-[histone H3] + 2 formaldehyde + 2 succinate + 2 CO2</text>
        <dbReference type="Rhea" id="RHEA:60200"/>
        <dbReference type="Rhea" id="RHEA-COMP:15538"/>
        <dbReference type="Rhea" id="RHEA-COMP:15542"/>
        <dbReference type="ChEBI" id="CHEBI:15379"/>
        <dbReference type="ChEBI" id="CHEBI:16526"/>
        <dbReference type="ChEBI" id="CHEBI:16810"/>
        <dbReference type="ChEBI" id="CHEBI:16842"/>
        <dbReference type="ChEBI" id="CHEBI:30031"/>
        <dbReference type="ChEBI" id="CHEBI:61929"/>
        <dbReference type="ChEBI" id="CHEBI:61961"/>
        <dbReference type="EC" id="1.14.11.66"/>
    </reaction>
</comment>
<dbReference type="GO" id="GO:0005634">
    <property type="term" value="C:nucleus"/>
    <property type="evidence" value="ECO:0007669"/>
    <property type="project" value="UniProtKB-SubCell"/>
</dbReference>
<feature type="domain" description="JmjN" evidence="19">
    <location>
        <begin position="11"/>
        <end position="53"/>
    </location>
</feature>
<dbReference type="EC" id="1.14.11.66" evidence="4"/>
<keyword evidence="13" id="KW-0805">Transcription regulation</keyword>
<dbReference type="SMART" id="SM00249">
    <property type="entry name" value="PHD"/>
    <property type="match status" value="2"/>
</dbReference>
<comment type="cofactor">
    <cofactor evidence="1">
        <name>Fe(2+)</name>
        <dbReference type="ChEBI" id="CHEBI:29033"/>
    </cofactor>
</comment>
<dbReference type="Pfam" id="PF13831">
    <property type="entry name" value="PHD_2"/>
    <property type="match status" value="1"/>
</dbReference>
<dbReference type="InterPro" id="IPR003347">
    <property type="entry name" value="JmjC_dom"/>
</dbReference>
<dbReference type="SMART" id="SM00333">
    <property type="entry name" value="TUDOR"/>
    <property type="match status" value="2"/>
</dbReference>
<keyword evidence="9" id="KW-0156">Chromatin regulator</keyword>
<dbReference type="SMART" id="SM00558">
    <property type="entry name" value="JmjC"/>
    <property type="match status" value="1"/>
</dbReference>
<organism evidence="22 23">
    <name type="scientific">Cotesia glomerata</name>
    <name type="common">Lepidopteran parasitic wasp</name>
    <name type="synonym">Apanteles glomeratus</name>
    <dbReference type="NCBI Taxonomy" id="32391"/>
    <lineage>
        <taxon>Eukaryota</taxon>
        <taxon>Metazoa</taxon>
        <taxon>Ecdysozoa</taxon>
        <taxon>Arthropoda</taxon>
        <taxon>Hexapoda</taxon>
        <taxon>Insecta</taxon>
        <taxon>Pterygota</taxon>
        <taxon>Neoptera</taxon>
        <taxon>Endopterygota</taxon>
        <taxon>Hymenoptera</taxon>
        <taxon>Apocrita</taxon>
        <taxon>Ichneumonoidea</taxon>
        <taxon>Braconidae</taxon>
        <taxon>Microgastrinae</taxon>
        <taxon>Cotesia</taxon>
    </lineage>
</organism>
<dbReference type="GO" id="GO:0000785">
    <property type="term" value="C:chromatin"/>
    <property type="evidence" value="ECO:0007669"/>
    <property type="project" value="TreeGrafter"/>
</dbReference>
<sequence>MVSSSGGTPRIQVFRPTYEEFKDFSKYIEYMESKGAHKAGLAKVIPPPEWVPRKGGYDTSIMDLTIPAPICQVVNGKQGLYQQINIQKKAMTIQEYEKLANSERYATPKHFDYEDLERKYWKNITYVAPIYGADVSGSLTDPDVNVWNINHLGTILDYVNKDYGISIDGVNTAYLYFGMWKTTFAWHTEDMDLYSINYLHFGAPKTWYAIPPEHGRRLERLASGFFPSNYQSCPAFLRHKMSLISPQMLRQYSIPCNKITQEAGEIMITFPYGYHAGFNHGFNCAESTNFAAPRWVEYGKRATQCICNNDMVKISMDTFVKRFQPERYDLWLRGEDIGCHPEDPRQTAAPMPSQMDLLCGNSTDKLPDSFINAPKNKRHTIHRKKSLVDSNPDLNMDELVNGPDIPADVKKVLQDLELEEDVPDEQQLEVLEDIWLKAGELEIEEASLYDDGYNKKKNKRKKRRLTVDKERVGIKTKKPVKNTNQNNIETEGNTSANSEIKPKYLDIIGSAVPCLVLPKITNFDGINSLSDSQSPIKAKEPSETSPTTLATPGDTPVKKKRKYTKHKSENKEHKKDSEGNDIIPKRTYKKKLKCIAPLSAPESVFDSSQPLDVSDAYVQRKLMAMPSLSSQKSQKTESIKLSNITDQNIDQSIISKPEKPTPLQISENIDACIAAVVSQYQYISDSSLDEKPSSENDNFTDNKSLISPSVDKSSKTETSAIDNKSSDDKSLIKNNSSSQTEFFRFSELDPKFNSGNSEIKKNSFILPKKCSTSINRPLNIYPKNDIIKAPKLCVLTNNCTSQSEAKPTSSQDNDTLKAASGLLVLQQSSRILPKPANESNIFIKNTNNSFLQNTQAKTPIQNILSTKEMQQRLERFKLMNTSINPESNSDNNINVFQSKLCNSFSVPSERVSVIEEPKQLQGQISGVTAPEDSRVATKKFWQVPNTNTVLIASDSNINSAASNSKKFWQLPSANIVISDKSINQFTSNPTPLFYSTPNNNGLITLAPKTSARMSLAPSSSLSHQQQHQKINMGTSILKVSQPGQQSSLNTVEIIMPQPQYQIPQLQKIAPAPAPMILQTPQAMQPIKPKLKRTPRKKKPTKLSIESVDNSQEIASERKMCSIATQVDNLSPLKLTECNIDQSNSSAFVKEETAQEYPASFSSSTDNSAAAIKSQMLFSVPSNKYLSMSYADSKPLQDIKPIVPSIGSEIKIPIPTKPSALHKINNIKPPVLTKNSSKIQGNKSPRKPRAPKKKSLIKLEDKNPPVLTIEANYPSLSASLNDSSKVSSSSSSLLSPTLSASSSSSTSNSSQIIPGHILDMLFPNHPDLEKVRTFNDYWSNQASHCAICTGFASSSNKNTRQMPPDWKDCRVISLPERSSIWVSPALFAANSKEQDIEPENNSLLRCRDCHVVVHASCYGITVLPTDSPNWACDKCKAGMTQSNCCLCPMRGGAVKRTSDGRWAHIFCALLIPGVTFKDSVHKDPINVLTIKHDMVKQQCSYCKQNTGVVLNCRLCCNSFHPSCGLVAGAAFDIPAYDFVEFKVTCNEHNKSKEELDIRQGDKVWAKHRNKRYYQATVESIDSATFCMVTFSDHSFSNNLYQTDIISHNTIPDVGESCRVKWTDGNVYDAIFEGTNFRTMYTVMFDDGSRFAVKRNQIFALDEDLPNRVQGRLVS</sequence>
<dbReference type="PROSITE" id="PS51805">
    <property type="entry name" value="EPHD"/>
    <property type="match status" value="1"/>
</dbReference>
<comment type="subcellular location">
    <subcellularLocation>
        <location evidence="2">Nucleus</location>
    </subcellularLocation>
</comment>
<dbReference type="PANTHER" id="PTHR10694">
    <property type="entry name" value="LYSINE-SPECIFIC DEMETHYLASE"/>
    <property type="match status" value="1"/>
</dbReference>
<dbReference type="InterPro" id="IPR002999">
    <property type="entry name" value="Tudor"/>
</dbReference>
<evidence type="ECO:0000256" key="10">
    <source>
        <dbReference type="ARBA" id="ARBA00022964"/>
    </source>
</evidence>
<dbReference type="GO" id="GO:0008270">
    <property type="term" value="F:zinc ion binding"/>
    <property type="evidence" value="ECO:0007669"/>
    <property type="project" value="UniProtKB-KW"/>
</dbReference>
<dbReference type="InterPro" id="IPR040477">
    <property type="entry name" value="KDM4-like_Tudor"/>
</dbReference>
<dbReference type="Pfam" id="PF18104">
    <property type="entry name" value="Tudor_2"/>
    <property type="match status" value="2"/>
</dbReference>
<name>A0AAV7IG84_COTGL</name>
<keyword evidence="12" id="KW-0408">Iron</keyword>
<dbReference type="InterPro" id="IPR001965">
    <property type="entry name" value="Znf_PHD"/>
</dbReference>
<dbReference type="Pfam" id="PF02375">
    <property type="entry name" value="JmjN"/>
    <property type="match status" value="1"/>
</dbReference>
<keyword evidence="11" id="KW-0560">Oxidoreductase</keyword>
<dbReference type="InterPro" id="IPR011011">
    <property type="entry name" value="Znf_FYVE_PHD"/>
</dbReference>
<evidence type="ECO:0000256" key="3">
    <source>
        <dbReference type="ARBA" id="ARBA00009711"/>
    </source>
</evidence>
<dbReference type="SMART" id="SM00545">
    <property type="entry name" value="JmjN"/>
    <property type="match status" value="1"/>
</dbReference>
<keyword evidence="14" id="KW-0804">Transcription</keyword>
<evidence type="ECO:0000256" key="6">
    <source>
        <dbReference type="ARBA" id="ARBA00022737"/>
    </source>
</evidence>
<dbReference type="CDD" id="cd15571">
    <property type="entry name" value="ePHD"/>
    <property type="match status" value="1"/>
</dbReference>
<dbReference type="PROSITE" id="PS51183">
    <property type="entry name" value="JMJN"/>
    <property type="match status" value="1"/>
</dbReference>
<dbReference type="Pfam" id="PF02373">
    <property type="entry name" value="JmjC"/>
    <property type="match status" value="1"/>
</dbReference>
<keyword evidence="6" id="KW-0677">Repeat</keyword>
<keyword evidence="8" id="KW-0862">Zinc</keyword>
<dbReference type="GO" id="GO:0048512">
    <property type="term" value="P:circadian behavior"/>
    <property type="evidence" value="ECO:0007669"/>
    <property type="project" value="UniProtKB-ARBA"/>
</dbReference>
<feature type="domain" description="JmjC" evidence="20">
    <location>
        <begin position="141"/>
        <end position="307"/>
    </location>
</feature>
<feature type="region of interest" description="Disordered" evidence="18">
    <location>
        <begin position="687"/>
        <end position="733"/>
    </location>
</feature>
<evidence type="ECO:0000256" key="7">
    <source>
        <dbReference type="ARBA" id="ARBA00022771"/>
    </source>
</evidence>
<evidence type="ECO:0000256" key="9">
    <source>
        <dbReference type="ARBA" id="ARBA00022853"/>
    </source>
</evidence>
<dbReference type="PROSITE" id="PS51184">
    <property type="entry name" value="JMJC"/>
    <property type="match status" value="1"/>
</dbReference>
<dbReference type="Proteomes" id="UP000826195">
    <property type="component" value="Unassembled WGS sequence"/>
</dbReference>
<dbReference type="InterPro" id="IPR003349">
    <property type="entry name" value="JmjN"/>
</dbReference>
<comment type="function">
    <text evidence="17">Probable histone demethylase that specifically demethylates 'Lys-9' and 'Lys-36' residues of histone H3, thereby playing a central role in histone code. Demethylation of Lys residue generates formaldehyde and succinate.</text>
</comment>
<feature type="compositionally biased region" description="Basic and acidic residues" evidence="18">
    <location>
        <begin position="566"/>
        <end position="578"/>
    </location>
</feature>
<dbReference type="InterPro" id="IPR034732">
    <property type="entry name" value="EPHD"/>
</dbReference>
<dbReference type="InterPro" id="IPR013083">
    <property type="entry name" value="Znf_RING/FYVE/PHD"/>
</dbReference>
<keyword evidence="7" id="KW-0863">Zinc-finger</keyword>
<keyword evidence="10" id="KW-0223">Dioxygenase</keyword>
<dbReference type="GO" id="GO:0140681">
    <property type="term" value="F:histone H3K36me2/H3K36me3 demethylase activity"/>
    <property type="evidence" value="ECO:0007669"/>
    <property type="project" value="UniProtKB-ARBA"/>
</dbReference>
<dbReference type="Pfam" id="PF13832">
    <property type="entry name" value="zf-HC5HC2H_2"/>
    <property type="match status" value="1"/>
</dbReference>
<comment type="caution">
    <text evidence="22">The sequence shown here is derived from an EMBL/GenBank/DDBJ whole genome shotgun (WGS) entry which is preliminary data.</text>
</comment>
<dbReference type="Gene3D" id="3.30.40.10">
    <property type="entry name" value="Zinc/RING finger domain, C3HC4 (zinc finger)"/>
    <property type="match status" value="2"/>
</dbReference>
<proteinExistence type="inferred from homology"/>
<feature type="compositionally biased region" description="Polar residues" evidence="18">
    <location>
        <begin position="695"/>
        <end position="723"/>
    </location>
</feature>
<feature type="compositionally biased region" description="Basic residues" evidence="18">
    <location>
        <begin position="1243"/>
        <end position="1255"/>
    </location>
</feature>
<feature type="region of interest" description="Disordered" evidence="18">
    <location>
        <begin position="1220"/>
        <end position="1260"/>
    </location>
</feature>
<dbReference type="GO" id="GO:0140684">
    <property type="term" value="F:histone H3K9me2/H3K9me3 demethylase activity"/>
    <property type="evidence" value="ECO:0007669"/>
    <property type="project" value="UniProtKB-EC"/>
</dbReference>
<protein>
    <recommendedName>
        <fullName evidence="4">[histone H3]-trimethyl-L-lysine(9) demethylase</fullName>
        <ecNumber evidence="4">1.14.11.66</ecNumber>
    </recommendedName>
</protein>
<dbReference type="GO" id="GO:0010468">
    <property type="term" value="P:regulation of gene expression"/>
    <property type="evidence" value="ECO:0007669"/>
    <property type="project" value="TreeGrafter"/>
</dbReference>
<feature type="domain" description="PHD-type" evidence="21">
    <location>
        <begin position="1440"/>
        <end position="1548"/>
    </location>
</feature>
<dbReference type="SUPFAM" id="SSF51197">
    <property type="entry name" value="Clavaminate synthase-like"/>
    <property type="match status" value="1"/>
</dbReference>
<dbReference type="FunFam" id="2.60.120.650:FF:000048">
    <property type="entry name" value="Lysine-specific demethylase 4A"/>
    <property type="match status" value="1"/>
</dbReference>
<evidence type="ECO:0000256" key="17">
    <source>
        <dbReference type="ARBA" id="ARBA00053408"/>
    </source>
</evidence>
<feature type="region of interest" description="Disordered" evidence="18">
    <location>
        <begin position="530"/>
        <end position="581"/>
    </location>
</feature>